<name>A0A4P9Z4A3_9FUNG</name>
<dbReference type="Proteomes" id="UP000278143">
    <property type="component" value="Unassembled WGS sequence"/>
</dbReference>
<feature type="chain" id="PRO_5020807945" evidence="2">
    <location>
        <begin position="21"/>
        <end position="113"/>
    </location>
</feature>
<dbReference type="AlphaFoldDB" id="A0A4P9Z4A3"/>
<feature type="signal peptide" evidence="2">
    <location>
        <begin position="1"/>
        <end position="20"/>
    </location>
</feature>
<evidence type="ECO:0000256" key="2">
    <source>
        <dbReference type="SAM" id="SignalP"/>
    </source>
</evidence>
<organism evidence="3 4">
    <name type="scientific">Syncephalis pseudoplumigaleata</name>
    <dbReference type="NCBI Taxonomy" id="1712513"/>
    <lineage>
        <taxon>Eukaryota</taxon>
        <taxon>Fungi</taxon>
        <taxon>Fungi incertae sedis</taxon>
        <taxon>Zoopagomycota</taxon>
        <taxon>Zoopagomycotina</taxon>
        <taxon>Zoopagomycetes</taxon>
        <taxon>Zoopagales</taxon>
        <taxon>Piptocephalidaceae</taxon>
        <taxon>Syncephalis</taxon>
    </lineage>
</organism>
<gene>
    <name evidence="3" type="ORF">SYNPS1DRAFT_21117</name>
</gene>
<evidence type="ECO:0000313" key="3">
    <source>
        <dbReference type="EMBL" id="RKP27326.1"/>
    </source>
</evidence>
<feature type="region of interest" description="Disordered" evidence="1">
    <location>
        <begin position="25"/>
        <end position="49"/>
    </location>
</feature>
<keyword evidence="4" id="KW-1185">Reference proteome</keyword>
<reference evidence="4" key="1">
    <citation type="journal article" date="2018" name="Nat. Microbiol.">
        <title>Leveraging single-cell genomics to expand the fungal tree of life.</title>
        <authorList>
            <person name="Ahrendt S.R."/>
            <person name="Quandt C.A."/>
            <person name="Ciobanu D."/>
            <person name="Clum A."/>
            <person name="Salamov A."/>
            <person name="Andreopoulos B."/>
            <person name="Cheng J.F."/>
            <person name="Woyke T."/>
            <person name="Pelin A."/>
            <person name="Henrissat B."/>
            <person name="Reynolds N.K."/>
            <person name="Benny G.L."/>
            <person name="Smith M.E."/>
            <person name="James T.Y."/>
            <person name="Grigoriev I.V."/>
        </authorList>
    </citation>
    <scope>NUCLEOTIDE SEQUENCE [LARGE SCALE GENOMIC DNA]</scope>
    <source>
        <strain evidence="4">Benny S71-1</strain>
    </source>
</reference>
<evidence type="ECO:0000256" key="1">
    <source>
        <dbReference type="SAM" id="MobiDB-lite"/>
    </source>
</evidence>
<proteinExistence type="predicted"/>
<evidence type="ECO:0000313" key="4">
    <source>
        <dbReference type="Proteomes" id="UP000278143"/>
    </source>
</evidence>
<protein>
    <submittedName>
        <fullName evidence="3">Uncharacterized protein</fullName>
    </submittedName>
</protein>
<accession>A0A4P9Z4A3</accession>
<dbReference type="EMBL" id="KZ989227">
    <property type="protein sequence ID" value="RKP27326.1"/>
    <property type="molecule type" value="Genomic_DNA"/>
</dbReference>
<sequence length="113" mass="12544">MKFSIATVAIVVAALASAAAAGVPNRLGRRSPFPHNKGGEAALDRDDTPAGEIDHFRMLLKEECRKDYKGYCEKVSKLKASKDPTTKAHHKKFQYYCEKKEIASKCCQCPPHH</sequence>
<keyword evidence="2" id="KW-0732">Signal</keyword>